<dbReference type="OrthoDB" id="1055148at2759"/>
<dbReference type="GO" id="GO:0016705">
    <property type="term" value="F:oxidoreductase activity, acting on paired donors, with incorporation or reduction of molecular oxygen"/>
    <property type="evidence" value="ECO:0007669"/>
    <property type="project" value="InterPro"/>
</dbReference>
<dbReference type="GO" id="GO:0020037">
    <property type="term" value="F:heme binding"/>
    <property type="evidence" value="ECO:0007669"/>
    <property type="project" value="InterPro"/>
</dbReference>
<keyword evidence="2" id="KW-1185">Reference proteome</keyword>
<evidence type="ECO:0000313" key="2">
    <source>
        <dbReference type="Proteomes" id="UP000623129"/>
    </source>
</evidence>
<gene>
    <name evidence="1" type="ORF">FCM35_KLT10414</name>
</gene>
<proteinExistence type="predicted"/>
<dbReference type="Proteomes" id="UP000623129">
    <property type="component" value="Unassembled WGS sequence"/>
</dbReference>
<sequence length="111" mass="12899">MMMISGRRFSGDSLQNYEEMKRLLDLKGVMKRMRDVTDVNEIMAQKLINEHKQEGAENRNTMIARMLELQKEDPEKYSNSVIRNICISFYPGYFFAAPAVSTHHWLSGDHG</sequence>
<evidence type="ECO:0000313" key="1">
    <source>
        <dbReference type="EMBL" id="KAF3325343.1"/>
    </source>
</evidence>
<dbReference type="GO" id="GO:0004497">
    <property type="term" value="F:monooxygenase activity"/>
    <property type="evidence" value="ECO:0007669"/>
    <property type="project" value="InterPro"/>
</dbReference>
<dbReference type="Gene3D" id="1.10.630.10">
    <property type="entry name" value="Cytochrome P450"/>
    <property type="match status" value="1"/>
</dbReference>
<accession>A0A833QUC2</accession>
<dbReference type="InterPro" id="IPR036396">
    <property type="entry name" value="Cyt_P450_sf"/>
</dbReference>
<dbReference type="EMBL" id="SWLB01000020">
    <property type="protein sequence ID" value="KAF3325343.1"/>
    <property type="molecule type" value="Genomic_DNA"/>
</dbReference>
<organism evidence="1 2">
    <name type="scientific">Carex littledalei</name>
    <dbReference type="NCBI Taxonomy" id="544730"/>
    <lineage>
        <taxon>Eukaryota</taxon>
        <taxon>Viridiplantae</taxon>
        <taxon>Streptophyta</taxon>
        <taxon>Embryophyta</taxon>
        <taxon>Tracheophyta</taxon>
        <taxon>Spermatophyta</taxon>
        <taxon>Magnoliopsida</taxon>
        <taxon>Liliopsida</taxon>
        <taxon>Poales</taxon>
        <taxon>Cyperaceae</taxon>
        <taxon>Cyperoideae</taxon>
        <taxon>Cariceae</taxon>
        <taxon>Carex</taxon>
        <taxon>Carex subgen. Euthyceras</taxon>
    </lineage>
</organism>
<reference evidence="1" key="1">
    <citation type="submission" date="2020-01" db="EMBL/GenBank/DDBJ databases">
        <title>Genome sequence of Kobresia littledalei, the first chromosome-level genome in the family Cyperaceae.</title>
        <authorList>
            <person name="Qu G."/>
        </authorList>
    </citation>
    <scope>NUCLEOTIDE SEQUENCE</scope>
    <source>
        <strain evidence="1">C.B.Clarke</strain>
        <tissue evidence="1">Leaf</tissue>
    </source>
</reference>
<dbReference type="AlphaFoldDB" id="A0A833QUC2"/>
<protein>
    <submittedName>
        <fullName evidence="1">Isoflavone 2'-hydroxylase</fullName>
    </submittedName>
</protein>
<name>A0A833QUC2_9POAL</name>
<comment type="caution">
    <text evidence="1">The sequence shown here is derived from an EMBL/GenBank/DDBJ whole genome shotgun (WGS) entry which is preliminary data.</text>
</comment>
<dbReference type="GO" id="GO:0005506">
    <property type="term" value="F:iron ion binding"/>
    <property type="evidence" value="ECO:0007669"/>
    <property type="project" value="InterPro"/>
</dbReference>